<keyword evidence="2" id="KW-1133">Transmembrane helix</keyword>
<organism evidence="3 4">
    <name type="scientific">Allomyces macrogynus (strain ATCC 38327)</name>
    <name type="common">Allomyces javanicus var. macrogynus</name>
    <dbReference type="NCBI Taxonomy" id="578462"/>
    <lineage>
        <taxon>Eukaryota</taxon>
        <taxon>Fungi</taxon>
        <taxon>Fungi incertae sedis</taxon>
        <taxon>Blastocladiomycota</taxon>
        <taxon>Blastocladiomycetes</taxon>
        <taxon>Blastocladiales</taxon>
        <taxon>Blastocladiaceae</taxon>
        <taxon>Allomyces</taxon>
    </lineage>
</organism>
<sequence length="577" mass="58466">MSSLASSSVGASGSSPAPSATAPSGGTVIATVPAPSSTTSTATAPASTASETSSTRASATTSSSTKTTPKTSSAAQSTNTSCATGSALICSLDPTTSCVALARSDLFKGLQGSKILIPTDVSAWFKDRLPTVYSKVVSNEASRITSSSDLVHLFTSSTSYSLASNWDDFHQALVECAAPGHRWGLTYALVDLVQYYRVRNDPCANTVGAAALNVCSSILADRADSLRADFNNATLCLNQSDEAKAKQAAHLALLATGFPSPLVVDTATCRTAAALALDNSNWCGYATANIAAPRGCTSATKDAGVLMGASTANGVFGDVFGPNTQWIVIALIAGGAIMVLVLIVLVVRACRAAKQRQHEKEQLLFSPIAHMHSGAPIGRSGSVRQIAPVGSGARRGGGGGGAAANGTAAERRALIQRRERGARTTTNDSDTAADAAVPAKPVPPSSEHYATVALPKVVPARQASAAEPSSTLINVMHRTNQAGTQFAGGVPASDPAYQAGYYTAVAPPPAGAPYGGVYQPVQPQMQPQYMPPAGVVYGEVRPGQAIPVYAAAAPAPSAAAGFYAVPAPAPAPPAGPV</sequence>
<feature type="compositionally biased region" description="Gly residues" evidence="1">
    <location>
        <begin position="393"/>
        <end position="403"/>
    </location>
</feature>
<dbReference type="VEuPathDB" id="FungiDB:AMAG_01294"/>
<gene>
    <name evidence="3" type="ORF">AMAG_01294</name>
</gene>
<dbReference type="Proteomes" id="UP000054350">
    <property type="component" value="Unassembled WGS sequence"/>
</dbReference>
<keyword evidence="2" id="KW-0812">Transmembrane</keyword>
<keyword evidence="4" id="KW-1185">Reference proteome</keyword>
<dbReference type="AlphaFoldDB" id="A0A0L0RYG9"/>
<evidence type="ECO:0000313" key="4">
    <source>
        <dbReference type="Proteomes" id="UP000054350"/>
    </source>
</evidence>
<evidence type="ECO:0000313" key="3">
    <source>
        <dbReference type="EMBL" id="KNE55398.1"/>
    </source>
</evidence>
<keyword evidence="2" id="KW-0472">Membrane</keyword>
<evidence type="ECO:0000256" key="1">
    <source>
        <dbReference type="SAM" id="MobiDB-lite"/>
    </source>
</evidence>
<dbReference type="EMBL" id="GG745329">
    <property type="protein sequence ID" value="KNE55398.1"/>
    <property type="molecule type" value="Genomic_DNA"/>
</dbReference>
<name>A0A0L0RYG9_ALLM3</name>
<evidence type="ECO:0000256" key="2">
    <source>
        <dbReference type="SAM" id="Phobius"/>
    </source>
</evidence>
<feature type="compositionally biased region" description="Low complexity" evidence="1">
    <location>
        <begin position="424"/>
        <end position="439"/>
    </location>
</feature>
<reference evidence="3 4" key="1">
    <citation type="submission" date="2009-11" db="EMBL/GenBank/DDBJ databases">
        <title>Annotation of Allomyces macrogynus ATCC 38327.</title>
        <authorList>
            <consortium name="The Broad Institute Genome Sequencing Platform"/>
            <person name="Russ C."/>
            <person name="Cuomo C."/>
            <person name="Burger G."/>
            <person name="Gray M.W."/>
            <person name="Holland P.W.H."/>
            <person name="King N."/>
            <person name="Lang F.B.F."/>
            <person name="Roger A.J."/>
            <person name="Ruiz-Trillo I."/>
            <person name="Young S.K."/>
            <person name="Zeng Q."/>
            <person name="Gargeya S."/>
            <person name="Fitzgerald M."/>
            <person name="Haas B."/>
            <person name="Abouelleil A."/>
            <person name="Alvarado L."/>
            <person name="Arachchi H.M."/>
            <person name="Berlin A."/>
            <person name="Chapman S.B."/>
            <person name="Gearin G."/>
            <person name="Goldberg J."/>
            <person name="Griggs A."/>
            <person name="Gujja S."/>
            <person name="Hansen M."/>
            <person name="Heiman D."/>
            <person name="Howarth C."/>
            <person name="Larimer J."/>
            <person name="Lui A."/>
            <person name="MacDonald P.J.P."/>
            <person name="McCowen C."/>
            <person name="Montmayeur A."/>
            <person name="Murphy C."/>
            <person name="Neiman D."/>
            <person name="Pearson M."/>
            <person name="Priest M."/>
            <person name="Roberts A."/>
            <person name="Saif S."/>
            <person name="Shea T."/>
            <person name="Sisk P."/>
            <person name="Stolte C."/>
            <person name="Sykes S."/>
            <person name="Wortman J."/>
            <person name="Nusbaum C."/>
            <person name="Birren B."/>
        </authorList>
    </citation>
    <scope>NUCLEOTIDE SEQUENCE [LARGE SCALE GENOMIC DNA]</scope>
    <source>
        <strain evidence="3 4">ATCC 38327</strain>
    </source>
</reference>
<protein>
    <submittedName>
        <fullName evidence="3">Uncharacterized protein</fullName>
    </submittedName>
</protein>
<feature type="compositionally biased region" description="Basic and acidic residues" evidence="1">
    <location>
        <begin position="409"/>
        <end position="422"/>
    </location>
</feature>
<feature type="region of interest" description="Disordered" evidence="1">
    <location>
        <begin position="375"/>
        <end position="447"/>
    </location>
</feature>
<feature type="transmembrane region" description="Helical" evidence="2">
    <location>
        <begin position="326"/>
        <end position="347"/>
    </location>
</feature>
<dbReference type="OrthoDB" id="10412716at2759"/>
<proteinExistence type="predicted"/>
<reference evidence="4" key="2">
    <citation type="submission" date="2009-11" db="EMBL/GenBank/DDBJ databases">
        <title>The Genome Sequence of Allomyces macrogynus strain ATCC 38327.</title>
        <authorList>
            <consortium name="The Broad Institute Genome Sequencing Platform"/>
            <person name="Russ C."/>
            <person name="Cuomo C."/>
            <person name="Shea T."/>
            <person name="Young S.K."/>
            <person name="Zeng Q."/>
            <person name="Koehrsen M."/>
            <person name="Haas B."/>
            <person name="Borodovsky M."/>
            <person name="Guigo R."/>
            <person name="Alvarado L."/>
            <person name="Berlin A."/>
            <person name="Borenstein D."/>
            <person name="Chen Z."/>
            <person name="Engels R."/>
            <person name="Freedman E."/>
            <person name="Gellesch M."/>
            <person name="Goldberg J."/>
            <person name="Griggs A."/>
            <person name="Gujja S."/>
            <person name="Heiman D."/>
            <person name="Hepburn T."/>
            <person name="Howarth C."/>
            <person name="Jen D."/>
            <person name="Larson L."/>
            <person name="Lewis B."/>
            <person name="Mehta T."/>
            <person name="Park D."/>
            <person name="Pearson M."/>
            <person name="Roberts A."/>
            <person name="Saif S."/>
            <person name="Shenoy N."/>
            <person name="Sisk P."/>
            <person name="Stolte C."/>
            <person name="Sykes S."/>
            <person name="Walk T."/>
            <person name="White J."/>
            <person name="Yandava C."/>
            <person name="Burger G."/>
            <person name="Gray M.W."/>
            <person name="Holland P.W.H."/>
            <person name="King N."/>
            <person name="Lang F.B.F."/>
            <person name="Roger A.J."/>
            <person name="Ruiz-Trillo I."/>
            <person name="Lander E."/>
            <person name="Nusbaum C."/>
        </authorList>
    </citation>
    <scope>NUCLEOTIDE SEQUENCE [LARGE SCALE GENOMIC DNA]</scope>
    <source>
        <strain evidence="4">ATCC 38327</strain>
    </source>
</reference>
<feature type="region of interest" description="Disordered" evidence="1">
    <location>
        <begin position="1"/>
        <end position="78"/>
    </location>
</feature>
<accession>A0A0L0RYG9</accession>